<evidence type="ECO:0000313" key="3">
    <source>
        <dbReference type="EMBL" id="ACU84344.1"/>
    </source>
</evidence>
<dbReference type="InterPro" id="IPR052520">
    <property type="entry name" value="ATL_DNA_repair"/>
</dbReference>
<gene>
    <name evidence="3" type="ordered locus">Bfae_04740</name>
</gene>
<dbReference type="HOGENOM" id="CLU_000445_52_5_11"/>
<dbReference type="PANTHER" id="PTHR42942:SF1">
    <property type="entry name" value="ALKYLTRANSFERASE-LIKE PROTEIN 1"/>
    <property type="match status" value="1"/>
</dbReference>
<evidence type="ECO:0000256" key="1">
    <source>
        <dbReference type="ARBA" id="ARBA00022763"/>
    </source>
</evidence>
<feature type="domain" description="Methylated-DNA-[protein]-cysteine S-methyltransferase DNA binding" evidence="2">
    <location>
        <begin position="5"/>
        <end position="67"/>
    </location>
</feature>
<protein>
    <submittedName>
        <fullName evidence="3">Predicted methylated DNA-protein cysteine methyltransferase</fullName>
    </submittedName>
</protein>
<dbReference type="GO" id="GO:0006281">
    <property type="term" value="P:DNA repair"/>
    <property type="evidence" value="ECO:0007669"/>
    <property type="project" value="InterPro"/>
</dbReference>
<dbReference type="AlphaFoldDB" id="C7MHD5"/>
<dbReference type="Proteomes" id="UP000001919">
    <property type="component" value="Chromosome"/>
</dbReference>
<reference evidence="3 4" key="1">
    <citation type="journal article" date="2009" name="Stand. Genomic Sci.">
        <title>Complete genome sequence of Brachybacterium faecium type strain (Schefferle 6-10).</title>
        <authorList>
            <person name="Lapidus A."/>
            <person name="Pukall R."/>
            <person name="Labuttii K."/>
            <person name="Copeland A."/>
            <person name="Del Rio T.G."/>
            <person name="Nolan M."/>
            <person name="Chen F."/>
            <person name="Lucas S."/>
            <person name="Tice H."/>
            <person name="Cheng J.F."/>
            <person name="Bruce D."/>
            <person name="Goodwin L."/>
            <person name="Pitluck S."/>
            <person name="Rohde M."/>
            <person name="Goker M."/>
            <person name="Pati A."/>
            <person name="Ivanova N."/>
            <person name="Mavrommatis K."/>
            <person name="Chen A."/>
            <person name="Palaniappan K."/>
            <person name="D'haeseleer P."/>
            <person name="Chain P."/>
            <person name="Bristow J."/>
            <person name="Eisen J.A."/>
            <person name="Markowitz V."/>
            <person name="Hugenholtz P."/>
            <person name="Kyrpides N.C."/>
            <person name="Klenk H.P."/>
        </authorList>
    </citation>
    <scope>NUCLEOTIDE SEQUENCE [LARGE SCALE GENOMIC DNA]</scope>
    <source>
        <strain evidence="4">ATCC 43885 / DSM 4810 / JCM 11609 / LMG 19847 / NBRC 14762 / NCIMB 9860 / 6-10</strain>
    </source>
</reference>
<keyword evidence="4" id="KW-1185">Reference proteome</keyword>
<dbReference type="InterPro" id="IPR036388">
    <property type="entry name" value="WH-like_DNA-bd_sf"/>
</dbReference>
<accession>C7MHD5</accession>
<keyword evidence="3" id="KW-0808">Transferase</keyword>
<dbReference type="EMBL" id="CP001643">
    <property type="protein sequence ID" value="ACU84344.1"/>
    <property type="molecule type" value="Genomic_DNA"/>
</dbReference>
<organism evidence="3 4">
    <name type="scientific">Brachybacterium faecium (strain ATCC 43885 / DSM 4810 / JCM 11609 / LMG 19847 / NBRC 14762 / NCIMB 9860 / 6-10)</name>
    <dbReference type="NCBI Taxonomy" id="446465"/>
    <lineage>
        <taxon>Bacteria</taxon>
        <taxon>Bacillati</taxon>
        <taxon>Actinomycetota</taxon>
        <taxon>Actinomycetes</taxon>
        <taxon>Micrococcales</taxon>
        <taxon>Dermabacteraceae</taxon>
        <taxon>Brachybacterium</taxon>
    </lineage>
</organism>
<keyword evidence="1" id="KW-0227">DNA damage</keyword>
<dbReference type="KEGG" id="bfa:Bfae_04740"/>
<evidence type="ECO:0000259" key="2">
    <source>
        <dbReference type="Pfam" id="PF01035"/>
    </source>
</evidence>
<dbReference type="PATRIC" id="fig|446465.5.peg.468"/>
<dbReference type="PANTHER" id="PTHR42942">
    <property type="entry name" value="6-O-METHYLGUANINE DNA METHYLTRANSFERASE"/>
    <property type="match status" value="1"/>
</dbReference>
<dbReference type="SUPFAM" id="SSF46767">
    <property type="entry name" value="Methylated DNA-protein cysteine methyltransferase, C-terminal domain"/>
    <property type="match status" value="1"/>
</dbReference>
<evidence type="ECO:0000313" key="4">
    <source>
        <dbReference type="Proteomes" id="UP000001919"/>
    </source>
</evidence>
<dbReference type="Gene3D" id="1.10.10.10">
    <property type="entry name" value="Winged helix-like DNA-binding domain superfamily/Winged helix DNA-binding domain"/>
    <property type="match status" value="1"/>
</dbReference>
<sequence>MREPEEAVRAIAARIPPGSVMTYGDIAVEAGLPPRQVGRIVARISEDIPWWRVIRADGTPATCHDGTAPALLAREHVPFVGGRVDLRALRGSVPGGA</sequence>
<dbReference type="CDD" id="cd06445">
    <property type="entry name" value="ATase"/>
    <property type="match status" value="1"/>
</dbReference>
<dbReference type="eggNOG" id="COG3695">
    <property type="taxonomic scope" value="Bacteria"/>
</dbReference>
<dbReference type="GO" id="GO:0008168">
    <property type="term" value="F:methyltransferase activity"/>
    <property type="evidence" value="ECO:0007669"/>
    <property type="project" value="UniProtKB-KW"/>
</dbReference>
<dbReference type="OrthoDB" id="9132167at2"/>
<name>C7MHD5_BRAFD</name>
<dbReference type="Pfam" id="PF01035">
    <property type="entry name" value="DNA_binding_1"/>
    <property type="match status" value="1"/>
</dbReference>
<proteinExistence type="predicted"/>
<dbReference type="InterPro" id="IPR036217">
    <property type="entry name" value="MethylDNA_cys_MeTrfase_DNAb"/>
</dbReference>
<dbReference type="InterPro" id="IPR014048">
    <property type="entry name" value="MethylDNA_cys_MeTrfase_DNA-bd"/>
</dbReference>
<dbReference type="GO" id="GO:0032259">
    <property type="term" value="P:methylation"/>
    <property type="evidence" value="ECO:0007669"/>
    <property type="project" value="UniProtKB-KW"/>
</dbReference>
<keyword evidence="3" id="KW-0489">Methyltransferase</keyword>